<dbReference type="RefSeq" id="WP_369600658.1">
    <property type="nucleotide sequence ID" value="NZ_CP154858.1"/>
</dbReference>
<name>A0AB39UUJ9_9GAMM</name>
<sequence>MARTHQYLSAFSLCLLISALPPSSVQASGNHAGKSEAVVQKKVFNIDIGGFIRLAIPMAMLEQSLLVPIDGGVMMVFPEGGSFDASVLPDTQTGFPGADMRRAPAYMFGQGSGSDSGDAFQKEMQKMGRIFIQTYQPISPIRKFDMEGGRGTGWKVPKIHSSFLSRKKSVTIWSSYPQRVSRVKRSLTGFLKVPGRPGD</sequence>
<dbReference type="EMBL" id="CP154858">
    <property type="protein sequence ID" value="XDT71631.1"/>
    <property type="molecule type" value="Genomic_DNA"/>
</dbReference>
<protein>
    <submittedName>
        <fullName evidence="2">Uncharacterized protein</fullName>
    </submittedName>
</protein>
<dbReference type="KEGG" id="tcd:AAIA72_12540"/>
<accession>A0AB39UUJ9</accession>
<evidence type="ECO:0000256" key="1">
    <source>
        <dbReference type="SAM" id="SignalP"/>
    </source>
</evidence>
<reference evidence="2" key="1">
    <citation type="submission" date="2024-05" db="EMBL/GenBank/DDBJ databases">
        <title>Genome sequencing of novel strain.</title>
        <authorList>
            <person name="Ganbat D."/>
            <person name="Ganbat S."/>
            <person name="Lee S.-J."/>
        </authorList>
    </citation>
    <scope>NUCLEOTIDE SEQUENCE</scope>
    <source>
        <strain evidence="2">SMD15-11</strain>
    </source>
</reference>
<dbReference type="AlphaFoldDB" id="A0AB39UUJ9"/>
<gene>
    <name evidence="2" type="ORF">AAIA72_12540</name>
</gene>
<proteinExistence type="predicted"/>
<keyword evidence="1" id="KW-0732">Signal</keyword>
<organism evidence="2">
    <name type="scientific">Thermohahella caldifontis</name>
    <dbReference type="NCBI Taxonomy" id="3142973"/>
    <lineage>
        <taxon>Bacteria</taxon>
        <taxon>Pseudomonadati</taxon>
        <taxon>Pseudomonadota</taxon>
        <taxon>Gammaproteobacteria</taxon>
        <taxon>Oceanospirillales</taxon>
        <taxon>Hahellaceae</taxon>
        <taxon>Thermohahella</taxon>
    </lineage>
</organism>
<evidence type="ECO:0000313" key="2">
    <source>
        <dbReference type="EMBL" id="XDT71631.1"/>
    </source>
</evidence>
<feature type="signal peptide" evidence="1">
    <location>
        <begin position="1"/>
        <end position="27"/>
    </location>
</feature>
<feature type="chain" id="PRO_5044347695" evidence="1">
    <location>
        <begin position="28"/>
        <end position="199"/>
    </location>
</feature>